<dbReference type="SUPFAM" id="SSF48264">
    <property type="entry name" value="Cytochrome P450"/>
    <property type="match status" value="1"/>
</dbReference>
<keyword evidence="9" id="KW-0408">Iron</keyword>
<comment type="caution">
    <text evidence="12">The sequence shown here is derived from an EMBL/GenBank/DDBJ whole genome shotgun (WGS) entry which is preliminary data.</text>
</comment>
<dbReference type="AlphaFoldDB" id="A0A565BQ28"/>
<evidence type="ECO:0000256" key="11">
    <source>
        <dbReference type="ARBA" id="ARBA00023136"/>
    </source>
</evidence>
<reference evidence="12" key="1">
    <citation type="submission" date="2019-07" db="EMBL/GenBank/DDBJ databases">
        <authorList>
            <person name="Dittberner H."/>
        </authorList>
    </citation>
    <scope>NUCLEOTIDE SEQUENCE [LARGE SCALE GENOMIC DNA]</scope>
</reference>
<keyword evidence="10" id="KW-0503">Monooxygenase</keyword>
<keyword evidence="6" id="KW-0479">Metal-binding</keyword>
<dbReference type="GO" id="GO:0020037">
    <property type="term" value="F:heme binding"/>
    <property type="evidence" value="ECO:0007669"/>
    <property type="project" value="InterPro"/>
</dbReference>
<comment type="subcellular location">
    <subcellularLocation>
        <location evidence="2">Membrane</location>
        <topology evidence="2">Single-pass membrane protein</topology>
    </subcellularLocation>
</comment>
<dbReference type="Gene3D" id="1.10.630.10">
    <property type="entry name" value="Cytochrome P450"/>
    <property type="match status" value="1"/>
</dbReference>
<evidence type="ECO:0000256" key="6">
    <source>
        <dbReference type="ARBA" id="ARBA00022723"/>
    </source>
</evidence>
<keyword evidence="8" id="KW-0560">Oxidoreductase</keyword>
<proteinExistence type="inferred from homology"/>
<gene>
    <name evidence="12" type="ORF">ANE_LOCUS14009</name>
</gene>
<evidence type="ECO:0000256" key="10">
    <source>
        <dbReference type="ARBA" id="ARBA00023033"/>
    </source>
</evidence>
<dbReference type="GO" id="GO:0004497">
    <property type="term" value="F:monooxygenase activity"/>
    <property type="evidence" value="ECO:0007669"/>
    <property type="project" value="UniProtKB-KW"/>
</dbReference>
<keyword evidence="11" id="KW-0472">Membrane</keyword>
<evidence type="ECO:0000313" key="12">
    <source>
        <dbReference type="EMBL" id="VVB03565.1"/>
    </source>
</evidence>
<dbReference type="OrthoDB" id="1470350at2759"/>
<evidence type="ECO:0008006" key="14">
    <source>
        <dbReference type="Google" id="ProtNLM"/>
    </source>
</evidence>
<dbReference type="GO" id="GO:0005506">
    <property type="term" value="F:iron ion binding"/>
    <property type="evidence" value="ECO:0007669"/>
    <property type="project" value="InterPro"/>
</dbReference>
<dbReference type="GO" id="GO:0016020">
    <property type="term" value="C:membrane"/>
    <property type="evidence" value="ECO:0007669"/>
    <property type="project" value="UniProtKB-SubCell"/>
</dbReference>
<dbReference type="Pfam" id="PF00067">
    <property type="entry name" value="p450"/>
    <property type="match status" value="1"/>
</dbReference>
<keyword evidence="7" id="KW-1133">Transmembrane helix</keyword>
<name>A0A565BQ28_9BRAS</name>
<dbReference type="InterPro" id="IPR036396">
    <property type="entry name" value="Cyt_P450_sf"/>
</dbReference>
<accession>A0A565BQ28</accession>
<evidence type="ECO:0000256" key="7">
    <source>
        <dbReference type="ARBA" id="ARBA00022989"/>
    </source>
</evidence>
<dbReference type="InterPro" id="IPR001128">
    <property type="entry name" value="Cyt_P450"/>
</dbReference>
<dbReference type="GO" id="GO:0016705">
    <property type="term" value="F:oxidoreductase activity, acting on paired donors, with incorporation or reduction of molecular oxygen"/>
    <property type="evidence" value="ECO:0007669"/>
    <property type="project" value="InterPro"/>
</dbReference>
<dbReference type="PANTHER" id="PTHR24282:SF142">
    <property type="entry name" value="CYTOCHROME P450 709B1"/>
    <property type="match status" value="1"/>
</dbReference>
<protein>
    <recommendedName>
        <fullName evidence="14">Cytochrome P450</fullName>
    </recommendedName>
</protein>
<evidence type="ECO:0000256" key="2">
    <source>
        <dbReference type="ARBA" id="ARBA00004167"/>
    </source>
</evidence>
<evidence type="ECO:0000256" key="3">
    <source>
        <dbReference type="ARBA" id="ARBA00010617"/>
    </source>
</evidence>
<dbReference type="InterPro" id="IPR050665">
    <property type="entry name" value="Cytochrome_P450_Monooxygen"/>
</dbReference>
<keyword evidence="13" id="KW-1185">Reference proteome</keyword>
<dbReference type="EMBL" id="CABITT030000004">
    <property type="protein sequence ID" value="VVB03565.1"/>
    <property type="molecule type" value="Genomic_DNA"/>
</dbReference>
<keyword evidence="5" id="KW-0812">Transmembrane</keyword>
<evidence type="ECO:0000256" key="5">
    <source>
        <dbReference type="ARBA" id="ARBA00022692"/>
    </source>
</evidence>
<evidence type="ECO:0000256" key="8">
    <source>
        <dbReference type="ARBA" id="ARBA00023002"/>
    </source>
</evidence>
<evidence type="ECO:0000313" key="13">
    <source>
        <dbReference type="Proteomes" id="UP000489600"/>
    </source>
</evidence>
<organism evidence="12 13">
    <name type="scientific">Arabis nemorensis</name>
    <dbReference type="NCBI Taxonomy" id="586526"/>
    <lineage>
        <taxon>Eukaryota</taxon>
        <taxon>Viridiplantae</taxon>
        <taxon>Streptophyta</taxon>
        <taxon>Embryophyta</taxon>
        <taxon>Tracheophyta</taxon>
        <taxon>Spermatophyta</taxon>
        <taxon>Magnoliopsida</taxon>
        <taxon>eudicotyledons</taxon>
        <taxon>Gunneridae</taxon>
        <taxon>Pentapetalae</taxon>
        <taxon>rosids</taxon>
        <taxon>malvids</taxon>
        <taxon>Brassicales</taxon>
        <taxon>Brassicaceae</taxon>
        <taxon>Arabideae</taxon>
        <taxon>Arabis</taxon>
    </lineage>
</organism>
<comment type="cofactor">
    <cofactor evidence="1">
        <name>heme</name>
        <dbReference type="ChEBI" id="CHEBI:30413"/>
    </cofactor>
</comment>
<dbReference type="PANTHER" id="PTHR24282">
    <property type="entry name" value="CYTOCHROME P450 FAMILY MEMBER"/>
    <property type="match status" value="1"/>
</dbReference>
<sequence length="143" mass="16761">MKSESQLSILDPTSNDIFPRIFPHYQQWMSQYGETFLYWNGTEPRLCITDTDLAKQILSNKLGLVVKAKIRPELRNLIGIKGLFFVEGDDWVRHRRILNPSFSIDRLKIMAKVMVDCTLKMLDEWRQQRSEEGTEQSVIERDG</sequence>
<evidence type="ECO:0000256" key="4">
    <source>
        <dbReference type="ARBA" id="ARBA00022617"/>
    </source>
</evidence>
<evidence type="ECO:0000256" key="9">
    <source>
        <dbReference type="ARBA" id="ARBA00023004"/>
    </source>
</evidence>
<keyword evidence="4" id="KW-0349">Heme</keyword>
<comment type="similarity">
    <text evidence="3">Belongs to the cytochrome P450 family.</text>
</comment>
<evidence type="ECO:0000256" key="1">
    <source>
        <dbReference type="ARBA" id="ARBA00001971"/>
    </source>
</evidence>
<dbReference type="Proteomes" id="UP000489600">
    <property type="component" value="Unassembled WGS sequence"/>
</dbReference>